<keyword evidence="2" id="KW-0812">Transmembrane</keyword>
<dbReference type="AlphaFoldDB" id="A0A5B8XRG2"/>
<dbReference type="InterPro" id="IPR036291">
    <property type="entry name" value="NAD(P)-bd_dom_sf"/>
</dbReference>
<keyword evidence="5" id="KW-1185">Reference proteome</keyword>
<gene>
    <name evidence="4" type="ORF">FRD01_15135</name>
</gene>
<evidence type="ECO:0000256" key="2">
    <source>
        <dbReference type="SAM" id="Phobius"/>
    </source>
</evidence>
<dbReference type="InterPro" id="IPR051203">
    <property type="entry name" value="Polysaccharide_Synthase-Rel"/>
</dbReference>
<evidence type="ECO:0000259" key="3">
    <source>
        <dbReference type="Pfam" id="PF02719"/>
    </source>
</evidence>
<name>A0A5B8XRG2_9DELT</name>
<feature type="transmembrane region" description="Helical" evidence="2">
    <location>
        <begin position="53"/>
        <end position="73"/>
    </location>
</feature>
<protein>
    <submittedName>
        <fullName evidence="4">Polysaccharide biosynthesis protein</fullName>
    </submittedName>
</protein>
<dbReference type="RefSeq" id="WP_146961057.1">
    <property type="nucleotide sequence ID" value="NZ_CP042467.1"/>
</dbReference>
<dbReference type="SUPFAM" id="SSF53335">
    <property type="entry name" value="S-adenosyl-L-methionine-dependent methyltransferases"/>
    <property type="match status" value="1"/>
</dbReference>
<evidence type="ECO:0000313" key="4">
    <source>
        <dbReference type="EMBL" id="QED28542.1"/>
    </source>
</evidence>
<feature type="domain" description="Polysaccharide biosynthesis protein CapD-like" evidence="3">
    <location>
        <begin position="298"/>
        <end position="576"/>
    </location>
</feature>
<dbReference type="InterPro" id="IPR003869">
    <property type="entry name" value="Polysac_CapD-like"/>
</dbReference>
<dbReference type="PANTHER" id="PTHR43318:SF1">
    <property type="entry name" value="POLYSACCHARIDE BIOSYNTHESIS PROTEIN EPSC-RELATED"/>
    <property type="match status" value="1"/>
</dbReference>
<accession>A0A5B8XRG2</accession>
<comment type="similarity">
    <text evidence="1">Belongs to the polysaccharide synthase family.</text>
</comment>
<feature type="transmembrane region" description="Helical" evidence="2">
    <location>
        <begin position="20"/>
        <end position="41"/>
    </location>
</feature>
<dbReference type="EMBL" id="CP042467">
    <property type="protein sequence ID" value="QED28542.1"/>
    <property type="molecule type" value="Genomic_DNA"/>
</dbReference>
<dbReference type="InterPro" id="IPR029063">
    <property type="entry name" value="SAM-dependent_MTases_sf"/>
</dbReference>
<keyword evidence="2" id="KW-1133">Transmembrane helix</keyword>
<keyword evidence="2" id="KW-0472">Membrane</keyword>
<reference evidence="4 5" key="1">
    <citation type="submission" date="2019-08" db="EMBL/GenBank/DDBJ databases">
        <authorList>
            <person name="Liang Q."/>
        </authorList>
    </citation>
    <scope>NUCLEOTIDE SEQUENCE [LARGE SCALE GENOMIC DNA]</scope>
    <source>
        <strain evidence="4 5">V1718</strain>
    </source>
</reference>
<dbReference type="Pfam" id="PF02719">
    <property type="entry name" value="Polysacc_synt_2"/>
    <property type="match status" value="1"/>
</dbReference>
<dbReference type="KEGG" id="bbae:FRD01_15135"/>
<proteinExistence type="inferred from homology"/>
<dbReference type="SUPFAM" id="SSF51735">
    <property type="entry name" value="NAD(P)-binding Rossmann-fold domains"/>
    <property type="match status" value="1"/>
</dbReference>
<feature type="transmembrane region" description="Helical" evidence="2">
    <location>
        <begin position="94"/>
        <end position="114"/>
    </location>
</feature>
<sequence>MKSQLQRLEDLPQLPRTVRLVLVITMHLGLFSAAYAGAFLVRFDFTISDQWEAVMWQTFPWVVGIKVLTFLALRNFQGWWKYVSFHDIIELGRSLAIASAVFVLLNVFVVDPPIYPRSIYVLDFGLSLFLIGAARGSLRLMREAVRRRLSPPGHAKNLLILGAGDTGETLLREITKNRNLAFNPVGFLDDDPYKRGLRIHGVPVLGPITSMAETVQKLVVEEVIIAMPSASREQMRRVVDIAKGTGAKTRILPAVESILEGHVSLNALRDVSIEDLLGREAVKLDTSSLARFIEGQTVLVTGAGGSIGSEICRQVLRFNPKSLVMVERAETPLFFIHRELSSLHESLVPCITDVSDEGRMDVLMARHKPQVVIHAAAYKHVPLMELHPSQAVLNNVVGTQVLAKLSVKYDVKNFILISTDKAVNPSSVMGATKRITELAVLSQNEGTKTHFCAVRFGNVLGSNGSVVPIFREQIRKGGPVTVTHPEMTRYFMTIPEASQLVLQAAANGKGGELFILDMGAPVKIADLARDMIRLSGRTEEEVGIVYSGTRPGEKLFEELSLDEENFDKTRHEKIFVGRTASSDLEQYYQHVDELIECARHDDDLGVRRALKAIIPTYSWAESNVVELSKRRQTPML</sequence>
<evidence type="ECO:0000256" key="1">
    <source>
        <dbReference type="ARBA" id="ARBA00007430"/>
    </source>
</evidence>
<dbReference type="Gene3D" id="3.40.50.720">
    <property type="entry name" value="NAD(P)-binding Rossmann-like Domain"/>
    <property type="match status" value="2"/>
</dbReference>
<dbReference type="CDD" id="cd05237">
    <property type="entry name" value="UDP_invert_4-6DH_SDR_e"/>
    <property type="match status" value="1"/>
</dbReference>
<organism evidence="4 5">
    <name type="scientific">Microvenator marinus</name>
    <dbReference type="NCBI Taxonomy" id="2600177"/>
    <lineage>
        <taxon>Bacteria</taxon>
        <taxon>Deltaproteobacteria</taxon>
        <taxon>Bradymonadales</taxon>
        <taxon>Microvenatoraceae</taxon>
        <taxon>Microvenator</taxon>
    </lineage>
</organism>
<dbReference type="Proteomes" id="UP000321595">
    <property type="component" value="Chromosome"/>
</dbReference>
<evidence type="ECO:0000313" key="5">
    <source>
        <dbReference type="Proteomes" id="UP000321595"/>
    </source>
</evidence>
<dbReference type="Pfam" id="PF13727">
    <property type="entry name" value="CoA_binding_3"/>
    <property type="match status" value="1"/>
</dbReference>
<dbReference type="PANTHER" id="PTHR43318">
    <property type="entry name" value="UDP-N-ACETYLGLUCOSAMINE 4,6-DEHYDRATASE"/>
    <property type="match status" value="1"/>
</dbReference>
<dbReference type="OrthoDB" id="9769113at2"/>